<dbReference type="AlphaFoldDB" id="A0AAD9PPD7"/>
<name>A0AAD9PPD7_9APIC</name>
<gene>
    <name evidence="2" type="ORF">BdWA1_001378</name>
</gene>
<dbReference type="Pfam" id="PF00481">
    <property type="entry name" value="PP2C"/>
    <property type="match status" value="1"/>
</dbReference>
<evidence type="ECO:0000313" key="3">
    <source>
        <dbReference type="Proteomes" id="UP001214638"/>
    </source>
</evidence>
<dbReference type="Gene3D" id="3.60.40.10">
    <property type="entry name" value="PPM-type phosphatase domain"/>
    <property type="match status" value="1"/>
</dbReference>
<accession>A0AAD9PPD7</accession>
<dbReference type="Proteomes" id="UP001214638">
    <property type="component" value="Unassembled WGS sequence"/>
</dbReference>
<dbReference type="GeneID" id="94335676"/>
<feature type="domain" description="PPM-type phosphatase" evidence="1">
    <location>
        <begin position="33"/>
        <end position="327"/>
    </location>
</feature>
<dbReference type="RefSeq" id="XP_067805208.1">
    <property type="nucleotide sequence ID" value="XM_067946417.1"/>
</dbReference>
<dbReference type="PANTHER" id="PTHR47992">
    <property type="entry name" value="PROTEIN PHOSPHATASE"/>
    <property type="match status" value="1"/>
</dbReference>
<dbReference type="PROSITE" id="PS51746">
    <property type="entry name" value="PPM_2"/>
    <property type="match status" value="1"/>
</dbReference>
<dbReference type="InterPro" id="IPR036457">
    <property type="entry name" value="PPM-type-like_dom_sf"/>
</dbReference>
<evidence type="ECO:0000313" key="2">
    <source>
        <dbReference type="EMBL" id="KAK2198366.1"/>
    </source>
</evidence>
<protein>
    <submittedName>
        <fullName evidence="2">Bifunctional PPM-type phosphatase domain/PPM-type phosphatase domain superfamily</fullName>
    </submittedName>
</protein>
<organism evidence="2 3">
    <name type="scientific">Babesia duncani</name>
    <dbReference type="NCBI Taxonomy" id="323732"/>
    <lineage>
        <taxon>Eukaryota</taxon>
        <taxon>Sar</taxon>
        <taxon>Alveolata</taxon>
        <taxon>Apicomplexa</taxon>
        <taxon>Aconoidasida</taxon>
        <taxon>Piroplasmida</taxon>
        <taxon>Babesiidae</taxon>
        <taxon>Babesia</taxon>
    </lineage>
</organism>
<sequence length="329" mass="37060">MDELESKCNKNAANRQFVQLTSPIEYERFQSFAVSIHTEIGDRKSQEDRFVAVPSFSIDDHEVAFFGVFDGTVGDFASSTIQKIIVSHLIETEEWKSLMSHFSKPFLQEDQIPKLAAIAMNKMYINADKELLRMCEANSINYSSSTGVTVVLVDDLVVIGHLGDSRACICYSCNDVVVSKFLTIDHKPNNVAESRRIQACGGSVEYLCSHSNKPFIRGGDFTQRKANGDTPMQLQYSRAFGGKDLKMFGLSSEPDVLVFKRNEHHKGLVLASDGLWDVKSSDDVFKHLFYAREWGKNPSKFLIDATFRDQRLRGKKADNITVIALFFPE</sequence>
<dbReference type="SMART" id="SM00332">
    <property type="entry name" value="PP2Cc"/>
    <property type="match status" value="1"/>
</dbReference>
<keyword evidence="3" id="KW-1185">Reference proteome</keyword>
<dbReference type="KEGG" id="bdw:94335676"/>
<dbReference type="InterPro" id="IPR015655">
    <property type="entry name" value="PP2C"/>
</dbReference>
<dbReference type="InterPro" id="IPR001932">
    <property type="entry name" value="PPM-type_phosphatase-like_dom"/>
</dbReference>
<dbReference type="CDD" id="cd00143">
    <property type="entry name" value="PP2Cc"/>
    <property type="match status" value="1"/>
</dbReference>
<evidence type="ECO:0000259" key="1">
    <source>
        <dbReference type="PROSITE" id="PS51746"/>
    </source>
</evidence>
<proteinExistence type="predicted"/>
<dbReference type="SUPFAM" id="SSF81606">
    <property type="entry name" value="PP2C-like"/>
    <property type="match status" value="1"/>
</dbReference>
<comment type="caution">
    <text evidence="2">The sequence shown here is derived from an EMBL/GenBank/DDBJ whole genome shotgun (WGS) entry which is preliminary data.</text>
</comment>
<dbReference type="EMBL" id="JALLKP010000001">
    <property type="protein sequence ID" value="KAK2198366.1"/>
    <property type="molecule type" value="Genomic_DNA"/>
</dbReference>
<reference evidence="2" key="1">
    <citation type="journal article" date="2023" name="Nat. Microbiol.">
        <title>Babesia duncani multi-omics identifies virulence factors and drug targets.</title>
        <authorList>
            <person name="Singh P."/>
            <person name="Lonardi S."/>
            <person name="Liang Q."/>
            <person name="Vydyam P."/>
            <person name="Khabirova E."/>
            <person name="Fang T."/>
            <person name="Gihaz S."/>
            <person name="Thekkiniath J."/>
            <person name="Munshi M."/>
            <person name="Abel S."/>
            <person name="Ciampossin L."/>
            <person name="Batugedara G."/>
            <person name="Gupta M."/>
            <person name="Lu X.M."/>
            <person name="Lenz T."/>
            <person name="Chakravarty S."/>
            <person name="Cornillot E."/>
            <person name="Hu Y."/>
            <person name="Ma W."/>
            <person name="Gonzalez L.M."/>
            <person name="Sanchez S."/>
            <person name="Estrada K."/>
            <person name="Sanchez-Flores A."/>
            <person name="Montero E."/>
            <person name="Harb O.S."/>
            <person name="Le Roch K.G."/>
            <person name="Mamoun C.B."/>
        </authorList>
    </citation>
    <scope>NUCLEOTIDE SEQUENCE</scope>
    <source>
        <strain evidence="2">WA1</strain>
    </source>
</reference>
<dbReference type="GO" id="GO:0004722">
    <property type="term" value="F:protein serine/threonine phosphatase activity"/>
    <property type="evidence" value="ECO:0007669"/>
    <property type="project" value="InterPro"/>
</dbReference>